<organism evidence="7 8">
    <name type="scientific">Dioscorea cayennensis subsp. rotundata</name>
    <name type="common">White Guinea yam</name>
    <name type="synonym">Dioscorea rotundata</name>
    <dbReference type="NCBI Taxonomy" id="55577"/>
    <lineage>
        <taxon>Eukaryota</taxon>
        <taxon>Viridiplantae</taxon>
        <taxon>Streptophyta</taxon>
        <taxon>Embryophyta</taxon>
        <taxon>Tracheophyta</taxon>
        <taxon>Spermatophyta</taxon>
        <taxon>Magnoliopsida</taxon>
        <taxon>Liliopsida</taxon>
        <taxon>Dioscoreales</taxon>
        <taxon>Dioscoreaceae</taxon>
        <taxon>Dioscorea</taxon>
    </lineage>
</organism>
<reference evidence="8" key="1">
    <citation type="submission" date="2025-08" db="UniProtKB">
        <authorList>
            <consortium name="RefSeq"/>
        </authorList>
    </citation>
    <scope>IDENTIFICATION</scope>
</reference>
<dbReference type="InterPro" id="IPR027443">
    <property type="entry name" value="IPNS-like_sf"/>
</dbReference>
<evidence type="ECO:0000313" key="7">
    <source>
        <dbReference type="Proteomes" id="UP001515500"/>
    </source>
</evidence>
<evidence type="ECO:0000256" key="1">
    <source>
        <dbReference type="ARBA" id="ARBA00008056"/>
    </source>
</evidence>
<dbReference type="GeneID" id="120282483"/>
<dbReference type="PROSITE" id="PS51471">
    <property type="entry name" value="FE2OG_OXY"/>
    <property type="match status" value="1"/>
</dbReference>
<dbReference type="AlphaFoldDB" id="A0AB40D3J6"/>
<keyword evidence="2 5" id="KW-0479">Metal-binding</keyword>
<evidence type="ECO:0000256" key="3">
    <source>
        <dbReference type="ARBA" id="ARBA00023002"/>
    </source>
</evidence>
<dbReference type="InterPro" id="IPR005123">
    <property type="entry name" value="Oxoglu/Fe-dep_dioxygenase_dom"/>
</dbReference>
<gene>
    <name evidence="8" type="primary">LOC120282483</name>
</gene>
<keyword evidence="4 5" id="KW-0408">Iron</keyword>
<dbReference type="Pfam" id="PF03171">
    <property type="entry name" value="2OG-FeII_Oxy"/>
    <property type="match status" value="1"/>
</dbReference>
<dbReference type="InterPro" id="IPR026992">
    <property type="entry name" value="DIOX_N"/>
</dbReference>
<evidence type="ECO:0000256" key="5">
    <source>
        <dbReference type="RuleBase" id="RU003682"/>
    </source>
</evidence>
<proteinExistence type="inferred from homology"/>
<comment type="similarity">
    <text evidence="1 5">Belongs to the iron/ascorbate-dependent oxidoreductase family.</text>
</comment>
<dbReference type="PANTHER" id="PTHR10209:SF751">
    <property type="entry name" value="OS06G0255100 PROTEIN"/>
    <property type="match status" value="1"/>
</dbReference>
<feature type="domain" description="Fe2OG dioxygenase" evidence="6">
    <location>
        <begin position="201"/>
        <end position="307"/>
    </location>
</feature>
<evidence type="ECO:0000256" key="4">
    <source>
        <dbReference type="ARBA" id="ARBA00023004"/>
    </source>
</evidence>
<dbReference type="Proteomes" id="UP001515500">
    <property type="component" value="Chromosome 18"/>
</dbReference>
<dbReference type="RefSeq" id="XP_039145242.1">
    <property type="nucleotide sequence ID" value="XM_039289308.1"/>
</dbReference>
<name>A0AB40D3J6_DIOCR</name>
<dbReference type="InterPro" id="IPR044861">
    <property type="entry name" value="IPNS-like_FE2OG_OXY"/>
</dbReference>
<evidence type="ECO:0000313" key="8">
    <source>
        <dbReference type="RefSeq" id="XP_039145242.1"/>
    </source>
</evidence>
<evidence type="ECO:0000259" key="6">
    <source>
        <dbReference type="PROSITE" id="PS51471"/>
    </source>
</evidence>
<dbReference type="SUPFAM" id="SSF51197">
    <property type="entry name" value="Clavaminate synthase-like"/>
    <property type="match status" value="1"/>
</dbReference>
<accession>A0AB40D3J6</accession>
<dbReference type="GO" id="GO:0051213">
    <property type="term" value="F:dioxygenase activity"/>
    <property type="evidence" value="ECO:0007669"/>
    <property type="project" value="UniProtKB-ARBA"/>
</dbReference>
<evidence type="ECO:0000256" key="2">
    <source>
        <dbReference type="ARBA" id="ARBA00022723"/>
    </source>
</evidence>
<keyword evidence="3 5" id="KW-0560">Oxidoreductase</keyword>
<protein>
    <submittedName>
        <fullName evidence="8">1-aminocyclopropane-1-carboxylate oxidase homolog 3-like</fullName>
    </submittedName>
</protein>
<dbReference type="GO" id="GO:0046872">
    <property type="term" value="F:metal ion binding"/>
    <property type="evidence" value="ECO:0007669"/>
    <property type="project" value="UniProtKB-KW"/>
</dbReference>
<dbReference type="FunFam" id="2.60.120.330:FF:000026">
    <property type="entry name" value="DIBOA-glucoside dioxygenase BX6"/>
    <property type="match status" value="1"/>
</dbReference>
<sequence>MATTSDRATALKEFEETKAGVRGLLDSGITSIPAIFHHPNIHLSLIPTATSNVSIPTVDLSLPRPIAVDLIRSACQDWGFFQLVNHGIPLSIIDKAITSVKSFHELPSTVRSQYYNRERDSQVSYFSNIDLFRSTAASWRDTLQISFCPVRPELDRIPEVCRAKLVTWDEQVKEVAREVMRMMCEGLGVDPTRLEEMTCLEWRRMVCHYYPPCPEPDRTFGTVDHTDPSVLTVLLQDQVGGLQVKRKGKDDEQDFWVDVKPVHGAVVVNVGDLLQIISNGEYESVQHRVIANSNEEPRISIAVFFNPGKKGELDLYGPLPELISIEKRAQYRYIKISEFIRTFQSKELGSKFLQHFRLP</sequence>
<keyword evidence="7" id="KW-1185">Reference proteome</keyword>
<dbReference type="Pfam" id="PF14226">
    <property type="entry name" value="DIOX_N"/>
    <property type="match status" value="1"/>
</dbReference>
<dbReference type="Gene3D" id="2.60.120.330">
    <property type="entry name" value="B-lactam Antibiotic, Isopenicillin N Synthase, Chain"/>
    <property type="match status" value="1"/>
</dbReference>
<dbReference type="PANTHER" id="PTHR10209">
    <property type="entry name" value="OXIDOREDUCTASE, 2OG-FE II OXYGENASE FAMILY PROTEIN"/>
    <property type="match status" value="1"/>
</dbReference>